<comment type="similarity">
    <text evidence="1">Belongs to the universal stress protein A family.</text>
</comment>
<evidence type="ECO:0000313" key="4">
    <source>
        <dbReference type="Proteomes" id="UP000617628"/>
    </source>
</evidence>
<evidence type="ECO:0000313" key="3">
    <source>
        <dbReference type="EMBL" id="MBK1878089.1"/>
    </source>
</evidence>
<dbReference type="InterPro" id="IPR006016">
    <property type="entry name" value="UspA"/>
</dbReference>
<feature type="domain" description="UspA" evidence="2">
    <location>
        <begin position="213"/>
        <end position="284"/>
    </location>
</feature>
<dbReference type="PRINTS" id="PR01438">
    <property type="entry name" value="UNVRSLSTRESS"/>
</dbReference>
<proteinExistence type="inferred from homology"/>
<dbReference type="PANTHER" id="PTHR46268:SF15">
    <property type="entry name" value="UNIVERSAL STRESS PROTEIN HP_0031"/>
    <property type="match status" value="1"/>
</dbReference>
<comment type="caution">
    <text evidence="3">The sequence shown here is derived from an EMBL/GenBank/DDBJ whole genome shotgun (WGS) entry which is preliminary data.</text>
</comment>
<dbReference type="InterPro" id="IPR006015">
    <property type="entry name" value="Universal_stress_UspA"/>
</dbReference>
<dbReference type="RefSeq" id="WP_200356302.1">
    <property type="nucleotide sequence ID" value="NZ_JAENIL010000026.1"/>
</dbReference>
<dbReference type="Gene3D" id="3.40.50.12370">
    <property type="match status" value="1"/>
</dbReference>
<dbReference type="SUPFAM" id="SSF52402">
    <property type="entry name" value="Adenine nucleotide alpha hydrolases-like"/>
    <property type="match status" value="2"/>
</dbReference>
<name>A0A934VS29_9BACT</name>
<keyword evidence="4" id="KW-1185">Reference proteome</keyword>
<dbReference type="CDD" id="cd00293">
    <property type="entry name" value="USP-like"/>
    <property type="match status" value="2"/>
</dbReference>
<feature type="domain" description="UspA" evidence="2">
    <location>
        <begin position="1"/>
        <end position="156"/>
    </location>
</feature>
<dbReference type="EMBL" id="JAENIL010000026">
    <property type="protein sequence ID" value="MBK1878089.1"/>
    <property type="molecule type" value="Genomic_DNA"/>
</dbReference>
<accession>A0A934VS29</accession>
<sequence length="284" mass="31629">MKTVLSFTDGSRYAASVYDHALWAAQQLDTQLRVVHTLNPHREKAALADFSGNIGPEAYDSLMNELVDVDRQRARLAQARGEAILAEAHRHITEGDFKNVDTELRHGLFVDVLEDIQDNVDLIVIGKRGQNHSIAMKHLGTNIERTLRVAKCPVLVSARAFKPVKRCLLAYDHGPSAIKALDFIATHSLLKDVEIDILLVGRDDDRHRNEVRDAAEKLTQAGFTTTSRILDGEPAKVITDQVENHDYDLLAMGAYGHSRAKRLLIGSTTATLARDCHVPILMFR</sequence>
<reference evidence="3" key="1">
    <citation type="submission" date="2021-01" db="EMBL/GenBank/DDBJ databases">
        <title>Modified the classification status of verrucomicrobia.</title>
        <authorList>
            <person name="Feng X."/>
        </authorList>
    </citation>
    <scope>NUCLEOTIDE SEQUENCE</scope>
    <source>
        <strain evidence="3">KCTC 13126</strain>
    </source>
</reference>
<dbReference type="Pfam" id="PF00582">
    <property type="entry name" value="Usp"/>
    <property type="match status" value="2"/>
</dbReference>
<evidence type="ECO:0000256" key="1">
    <source>
        <dbReference type="ARBA" id="ARBA00008791"/>
    </source>
</evidence>
<dbReference type="Proteomes" id="UP000617628">
    <property type="component" value="Unassembled WGS sequence"/>
</dbReference>
<protein>
    <submittedName>
        <fullName evidence="3">Universal stress protein</fullName>
    </submittedName>
</protein>
<dbReference type="AlphaFoldDB" id="A0A934VS29"/>
<dbReference type="PANTHER" id="PTHR46268">
    <property type="entry name" value="STRESS RESPONSE PROTEIN NHAX"/>
    <property type="match status" value="1"/>
</dbReference>
<evidence type="ECO:0000259" key="2">
    <source>
        <dbReference type="Pfam" id="PF00582"/>
    </source>
</evidence>
<organism evidence="3 4">
    <name type="scientific">Pelagicoccus mobilis</name>
    <dbReference type="NCBI Taxonomy" id="415221"/>
    <lineage>
        <taxon>Bacteria</taxon>
        <taxon>Pseudomonadati</taxon>
        <taxon>Verrucomicrobiota</taxon>
        <taxon>Opitutia</taxon>
        <taxon>Puniceicoccales</taxon>
        <taxon>Pelagicoccaceae</taxon>
        <taxon>Pelagicoccus</taxon>
    </lineage>
</organism>
<gene>
    <name evidence="3" type="ORF">JIN87_14515</name>
</gene>